<feature type="transmembrane region" description="Helical" evidence="1">
    <location>
        <begin position="40"/>
        <end position="63"/>
    </location>
</feature>
<name>A0ABQ3G635_9BURK</name>
<keyword evidence="1" id="KW-0472">Membrane</keyword>
<dbReference type="InterPro" id="IPR000620">
    <property type="entry name" value="EamA_dom"/>
</dbReference>
<sequence>MPAPALLPRPTALLLLSAIACCFAGNHVAARLAFDDGAGVLTAVLCRAGTALLVLGTLVLVRHERLALPAATRRWQLLLGLLIAVQSLCLYSAVARIPVALALLLGNTFPVLLALLNWASGGQPPTRRACAVMGVVLLGLLLALNVPARLEEARTGTGGIAWGAGVAFALTAASVFACALWVTDRKLAALPGTVRSFYTMLTVCCSLAIAGAAGAIPGGMAWPQHSQGWAGLVVLMLLYTTGFTLLFVTVPRLDMARNAPMMNVEPIATLFIGWAVLGQWLAPIQIAGTLVVLAGIVLLSRDRR</sequence>
<dbReference type="RefSeq" id="WP_189688954.1">
    <property type="nucleotide sequence ID" value="NZ_BMYK01000016.1"/>
</dbReference>
<dbReference type="SUPFAM" id="SSF103481">
    <property type="entry name" value="Multidrug resistance efflux transporter EmrE"/>
    <property type="match status" value="2"/>
</dbReference>
<feature type="transmembrane region" description="Helical" evidence="1">
    <location>
        <begin position="228"/>
        <end position="248"/>
    </location>
</feature>
<evidence type="ECO:0000313" key="3">
    <source>
        <dbReference type="EMBL" id="GHC92745.1"/>
    </source>
</evidence>
<proteinExistence type="predicted"/>
<dbReference type="EMBL" id="BMYK01000016">
    <property type="protein sequence ID" value="GHC92745.1"/>
    <property type="molecule type" value="Genomic_DNA"/>
</dbReference>
<keyword evidence="1" id="KW-1133">Transmembrane helix</keyword>
<dbReference type="Proteomes" id="UP000626210">
    <property type="component" value="Unassembled WGS sequence"/>
</dbReference>
<evidence type="ECO:0000313" key="4">
    <source>
        <dbReference type="Proteomes" id="UP000626210"/>
    </source>
</evidence>
<feature type="transmembrane region" description="Helical" evidence="1">
    <location>
        <begin position="283"/>
        <end position="300"/>
    </location>
</feature>
<protein>
    <submittedName>
        <fullName evidence="3">Membrane protein</fullName>
    </submittedName>
</protein>
<evidence type="ECO:0000256" key="1">
    <source>
        <dbReference type="SAM" id="Phobius"/>
    </source>
</evidence>
<feature type="domain" description="EamA" evidence="2">
    <location>
        <begin position="12"/>
        <end position="143"/>
    </location>
</feature>
<dbReference type="InterPro" id="IPR037185">
    <property type="entry name" value="EmrE-like"/>
</dbReference>
<gene>
    <name evidence="3" type="ORF">GCM10007320_43080</name>
</gene>
<feature type="domain" description="EamA" evidence="2">
    <location>
        <begin position="165"/>
        <end position="300"/>
    </location>
</feature>
<keyword evidence="4" id="KW-1185">Reference proteome</keyword>
<organism evidence="3 4">
    <name type="scientific">Pseudorhodoferax aquiterrae</name>
    <dbReference type="NCBI Taxonomy" id="747304"/>
    <lineage>
        <taxon>Bacteria</taxon>
        <taxon>Pseudomonadati</taxon>
        <taxon>Pseudomonadota</taxon>
        <taxon>Betaproteobacteria</taxon>
        <taxon>Burkholderiales</taxon>
        <taxon>Comamonadaceae</taxon>
    </lineage>
</organism>
<accession>A0ABQ3G635</accession>
<feature type="transmembrane region" description="Helical" evidence="1">
    <location>
        <begin position="130"/>
        <end position="148"/>
    </location>
</feature>
<feature type="transmembrane region" description="Helical" evidence="1">
    <location>
        <begin position="160"/>
        <end position="182"/>
    </location>
</feature>
<feature type="transmembrane region" description="Helical" evidence="1">
    <location>
        <begin position="75"/>
        <end position="93"/>
    </location>
</feature>
<feature type="transmembrane region" description="Helical" evidence="1">
    <location>
        <begin position="194"/>
        <end position="216"/>
    </location>
</feature>
<keyword evidence="1" id="KW-0812">Transmembrane</keyword>
<dbReference type="PANTHER" id="PTHR22911:SF137">
    <property type="entry name" value="SOLUTE CARRIER FAMILY 35 MEMBER G2-RELATED"/>
    <property type="match status" value="1"/>
</dbReference>
<comment type="caution">
    <text evidence="3">The sequence shown here is derived from an EMBL/GenBank/DDBJ whole genome shotgun (WGS) entry which is preliminary data.</text>
</comment>
<feature type="transmembrane region" description="Helical" evidence="1">
    <location>
        <begin position="260"/>
        <end position="277"/>
    </location>
</feature>
<evidence type="ECO:0000259" key="2">
    <source>
        <dbReference type="Pfam" id="PF00892"/>
    </source>
</evidence>
<dbReference type="Gene3D" id="1.10.3730.20">
    <property type="match status" value="1"/>
</dbReference>
<dbReference type="Pfam" id="PF00892">
    <property type="entry name" value="EamA"/>
    <property type="match status" value="2"/>
</dbReference>
<feature type="transmembrane region" description="Helical" evidence="1">
    <location>
        <begin position="99"/>
        <end position="118"/>
    </location>
</feature>
<reference evidence="4" key="1">
    <citation type="journal article" date="2019" name="Int. J. Syst. Evol. Microbiol.">
        <title>The Global Catalogue of Microorganisms (GCM) 10K type strain sequencing project: providing services to taxonomists for standard genome sequencing and annotation.</title>
        <authorList>
            <consortium name="The Broad Institute Genomics Platform"/>
            <consortium name="The Broad Institute Genome Sequencing Center for Infectious Disease"/>
            <person name="Wu L."/>
            <person name="Ma J."/>
        </authorList>
    </citation>
    <scope>NUCLEOTIDE SEQUENCE [LARGE SCALE GENOMIC DNA]</scope>
    <source>
        <strain evidence="4">KCTC 23314</strain>
    </source>
</reference>
<dbReference type="PANTHER" id="PTHR22911">
    <property type="entry name" value="ACYL-MALONYL CONDENSING ENZYME-RELATED"/>
    <property type="match status" value="1"/>
</dbReference>